<dbReference type="NCBIfam" id="NF003936">
    <property type="entry name" value="PRK05445.1"/>
    <property type="match status" value="1"/>
</dbReference>
<dbReference type="Gene3D" id="1.10.287.680">
    <property type="entry name" value="Helix hairpin bin"/>
    <property type="match status" value="1"/>
</dbReference>
<comment type="caution">
    <text evidence="1">The sequence shown here is derived from an EMBL/GenBank/DDBJ whole genome shotgun (WGS) entry which is preliminary data.</text>
</comment>
<dbReference type="Pfam" id="PF03887">
    <property type="entry name" value="YfbU"/>
    <property type="match status" value="1"/>
</dbReference>
<dbReference type="InterPro" id="IPR005587">
    <property type="entry name" value="UPF0304_YfbU"/>
</dbReference>
<accession>A0A7Y3YK90</accession>
<evidence type="ECO:0000313" key="1">
    <source>
        <dbReference type="EMBL" id="NOH32011.1"/>
    </source>
</evidence>
<dbReference type="Proteomes" id="UP000525336">
    <property type="component" value="Unassembled WGS sequence"/>
</dbReference>
<dbReference type="EMBL" id="VTXW01000001">
    <property type="protein sequence ID" value="NOH32011.1"/>
    <property type="molecule type" value="Genomic_DNA"/>
</dbReference>
<dbReference type="Gene3D" id="1.10.3190.10">
    <property type="entry name" value="yfbu gene product, domain 2"/>
    <property type="match status" value="1"/>
</dbReference>
<name>A0A7Y3YK90_9VIBR</name>
<reference evidence="1 2" key="1">
    <citation type="submission" date="2019-09" db="EMBL/GenBank/DDBJ databases">
        <title>Draft genome sequencing and comparative genomics of hatchery-associated Vibrios.</title>
        <authorList>
            <person name="Kehlet-Delgado H."/>
            <person name="Mueller R.S."/>
        </authorList>
    </citation>
    <scope>NUCLEOTIDE SEQUENCE [LARGE SCALE GENOMIC DNA]</scope>
    <source>
        <strain evidence="1 2">00-90-10</strain>
    </source>
</reference>
<dbReference type="SUPFAM" id="SSF116960">
    <property type="entry name" value="YfbU-like"/>
    <property type="match status" value="1"/>
</dbReference>
<protein>
    <submittedName>
        <fullName evidence="1">YfbU family protein</fullName>
    </submittedName>
</protein>
<sequence length="170" mass="20476">MELSKLERLNLVNQYLILEKLYPEEADYFANHRKAIQDGYKLHYKWVFENIDREMSEEECREVLDILEMYRAITWSYMDIKGVKEVSDHKYMFIGFDGNNESDQLAYASYFIFDLERYQELLYGKEYASLNSHMPRLEKYRRMLEAWQSYGGKNNAMRLSLEQIDALLEA</sequence>
<organism evidence="1 2">
    <name type="scientific">Vibrio chagasii</name>
    <dbReference type="NCBI Taxonomy" id="170679"/>
    <lineage>
        <taxon>Bacteria</taxon>
        <taxon>Pseudomonadati</taxon>
        <taxon>Pseudomonadota</taxon>
        <taxon>Gammaproteobacteria</taxon>
        <taxon>Vibrionales</taxon>
        <taxon>Vibrionaceae</taxon>
        <taxon>Vibrio</taxon>
    </lineage>
</organism>
<dbReference type="InterPro" id="IPR023146">
    <property type="entry name" value="YfbU_alpha-helical_sf"/>
</dbReference>
<dbReference type="AlphaFoldDB" id="A0A7Y3YK90"/>
<gene>
    <name evidence="1" type="ORF">F0245_01215</name>
</gene>
<dbReference type="InterPro" id="IPR023145">
    <property type="entry name" value="YfbU_helix-hairpin_sf"/>
</dbReference>
<evidence type="ECO:0000313" key="2">
    <source>
        <dbReference type="Proteomes" id="UP000525336"/>
    </source>
</evidence>
<proteinExistence type="predicted"/>
<dbReference type="RefSeq" id="WP_171366478.1">
    <property type="nucleotide sequence ID" value="NZ_VTXW01000001.1"/>
</dbReference>